<protein>
    <submittedName>
        <fullName evidence="1">PhpI</fullName>
    </submittedName>
</protein>
<dbReference type="Pfam" id="PF13714">
    <property type="entry name" value="PEP_mutase"/>
    <property type="match status" value="1"/>
</dbReference>
<dbReference type="RefSeq" id="WP_033213691.1">
    <property type="nucleotide sequence ID" value="NZ_JNWZ01000012.1"/>
</dbReference>
<dbReference type="NCBIfam" id="TIGR02319">
    <property type="entry name" value="CPEP_Pphonmut"/>
    <property type="match status" value="1"/>
</dbReference>
<evidence type="ECO:0000313" key="1">
    <source>
        <dbReference type="EMBL" id="AKO69611.1"/>
    </source>
</evidence>
<dbReference type="GO" id="GO:0016833">
    <property type="term" value="F:oxo-acid-lyase activity"/>
    <property type="evidence" value="ECO:0007669"/>
    <property type="project" value="UniProtKB-ARBA"/>
</dbReference>
<accession>A0A0M3WPI5</accession>
<dbReference type="CDD" id="cd00377">
    <property type="entry name" value="ICL_PEPM"/>
    <property type="match status" value="1"/>
</dbReference>
<dbReference type="InterPro" id="IPR018523">
    <property type="entry name" value="Isocitrate_lyase_ph_CS"/>
</dbReference>
<dbReference type="InterPro" id="IPR039556">
    <property type="entry name" value="ICL/PEPM"/>
</dbReference>
<proteinExistence type="predicted"/>
<dbReference type="InterPro" id="IPR012697">
    <property type="entry name" value="CPEP_Pphonmut"/>
</dbReference>
<dbReference type="SUPFAM" id="SSF51621">
    <property type="entry name" value="Phosphoenolpyruvate/pyruvate domain"/>
    <property type="match status" value="1"/>
</dbReference>
<dbReference type="InterPro" id="IPR015813">
    <property type="entry name" value="Pyrv/PenolPyrv_kinase-like_dom"/>
</dbReference>
<dbReference type="InterPro" id="IPR040442">
    <property type="entry name" value="Pyrv_kinase-like_dom_sf"/>
</dbReference>
<reference evidence="1" key="1">
    <citation type="journal article" date="2015" name="J. Antibiot.">
        <title>Conserved biosynthetic pathways for phosalacine, bialaphos and newly discovered phosphonic acid natural products.</title>
        <authorList>
            <person name="Blodgett J.A.V."/>
            <person name="Zhang J.K."/>
            <person name="Yu X."/>
            <person name="Metcalf W.W."/>
        </authorList>
    </citation>
    <scope>NUCLEOTIDE SEQUENCE</scope>
    <source>
        <strain evidence="1">NRRL B-16230</strain>
    </source>
</reference>
<dbReference type="PROSITE" id="PS00161">
    <property type="entry name" value="ISOCITRATE_LYASE"/>
    <property type="match status" value="1"/>
</dbReference>
<dbReference type="AlphaFoldDB" id="A0A0M3WPI5"/>
<dbReference type="PANTHER" id="PTHR42905:SF5">
    <property type="entry name" value="CARBOXYVINYL-CARBOXYPHOSPHONATE PHOSPHORYLMUTASE, CHLOROPLASTIC"/>
    <property type="match status" value="1"/>
</dbReference>
<name>A0A0M3WPI5_9ACTN</name>
<dbReference type="PANTHER" id="PTHR42905">
    <property type="entry name" value="PHOSPHOENOLPYRUVATE CARBOXYLASE"/>
    <property type="match status" value="1"/>
</dbReference>
<sequence>MTTTKARTFRELMNAPEILTVPSAYDALGAKVIEQAGFAAVHMTGSGTSASMLGLPDLGFTSVSEQATNAKNIVLAVDRPVIMDADAGYGNAMNTWRAIREFERAGIVGCHLEDQVNPKRCGHLEGKTLISTEEMCGKIEAAVEARVDPDFTVIARTDARESFGLDEALRRSREYVAAGADCIFLEAMLTVDEMKRVRDELDVPLLANMVEGGKTPWLTTKELEAIGYNLAIYPLSGWMAAASVLQKLYAELRDTGTTQGFWGKYGLGMTFPELFEVFEYGRISELEQRFVRGQD</sequence>
<dbReference type="OrthoDB" id="9771433at2"/>
<gene>
    <name evidence="1" type="primary">phpI</name>
</gene>
<dbReference type="BioCyc" id="MetaCyc:MONOMER-19768"/>
<dbReference type="EMBL" id="KP185121">
    <property type="protein sequence ID" value="AKO69611.1"/>
    <property type="molecule type" value="Genomic_DNA"/>
</dbReference>
<organism evidence="1">
    <name type="scientific">Kitasatospora phosalacinea</name>
    <dbReference type="NCBI Taxonomy" id="2065"/>
    <lineage>
        <taxon>Bacteria</taxon>
        <taxon>Bacillati</taxon>
        <taxon>Actinomycetota</taxon>
        <taxon>Actinomycetes</taxon>
        <taxon>Kitasatosporales</taxon>
        <taxon>Streptomycetaceae</taxon>
        <taxon>Kitasatospora</taxon>
    </lineage>
</organism>
<dbReference type="Gene3D" id="3.20.20.60">
    <property type="entry name" value="Phosphoenolpyruvate-binding domains"/>
    <property type="match status" value="1"/>
</dbReference>